<feature type="chain" id="PRO_5041981396" description="Lipoprotein" evidence="2">
    <location>
        <begin position="29"/>
        <end position="190"/>
    </location>
</feature>
<feature type="signal peptide" evidence="2">
    <location>
        <begin position="1"/>
        <end position="28"/>
    </location>
</feature>
<protein>
    <recommendedName>
        <fullName evidence="5">Lipoprotein</fullName>
    </recommendedName>
</protein>
<keyword evidence="2" id="KW-0732">Signal</keyword>
<feature type="compositionally biased region" description="Low complexity" evidence="1">
    <location>
        <begin position="38"/>
        <end position="72"/>
    </location>
</feature>
<evidence type="ECO:0000313" key="3">
    <source>
        <dbReference type="EMBL" id="MDR7322035.1"/>
    </source>
</evidence>
<evidence type="ECO:0008006" key="5">
    <source>
        <dbReference type="Google" id="ProtNLM"/>
    </source>
</evidence>
<reference evidence="3 4" key="1">
    <citation type="submission" date="2023-07" db="EMBL/GenBank/DDBJ databases">
        <title>Sequencing the genomes of 1000 actinobacteria strains.</title>
        <authorList>
            <person name="Klenk H.-P."/>
        </authorList>
    </citation>
    <scope>NUCLEOTIDE SEQUENCE [LARGE SCALE GENOMIC DNA]</scope>
    <source>
        <strain evidence="3 4">DSM 44711</strain>
    </source>
</reference>
<accession>A0AAE3ZQJ1</accession>
<organism evidence="3 4">
    <name type="scientific">Catenuloplanes niger</name>
    <dbReference type="NCBI Taxonomy" id="587534"/>
    <lineage>
        <taxon>Bacteria</taxon>
        <taxon>Bacillati</taxon>
        <taxon>Actinomycetota</taxon>
        <taxon>Actinomycetes</taxon>
        <taxon>Micromonosporales</taxon>
        <taxon>Micromonosporaceae</taxon>
        <taxon>Catenuloplanes</taxon>
    </lineage>
</organism>
<gene>
    <name evidence="3" type="ORF">J2S44_002285</name>
</gene>
<keyword evidence="4" id="KW-1185">Reference proteome</keyword>
<sequence length="190" mass="18417">MTRPRSISRSAAAAFALAAALLCTTACSSDEEEPAGAPPSAAASVPGAASGPATTATGPAASAPATGAASGTVPIPQGTGPAGGNAQQVCDTVTKDSSTAVMEYVGQLSKLAQAGPETAEGRAAQTAAEKALDGWETSLRTQAGAATDARLKAVLTNMAAQVSTMTADLNAIGGGQVEQLQAMLDELCGG</sequence>
<dbReference type="RefSeq" id="WP_310411770.1">
    <property type="nucleotide sequence ID" value="NZ_JAVDYC010000001.1"/>
</dbReference>
<feature type="region of interest" description="Disordered" evidence="1">
    <location>
        <begin position="29"/>
        <end position="89"/>
    </location>
</feature>
<comment type="caution">
    <text evidence="3">The sequence shown here is derived from an EMBL/GenBank/DDBJ whole genome shotgun (WGS) entry which is preliminary data.</text>
</comment>
<proteinExistence type="predicted"/>
<dbReference type="EMBL" id="JAVDYC010000001">
    <property type="protein sequence ID" value="MDR7322035.1"/>
    <property type="molecule type" value="Genomic_DNA"/>
</dbReference>
<evidence type="ECO:0000256" key="2">
    <source>
        <dbReference type="SAM" id="SignalP"/>
    </source>
</evidence>
<dbReference type="Proteomes" id="UP001183629">
    <property type="component" value="Unassembled WGS sequence"/>
</dbReference>
<dbReference type="AlphaFoldDB" id="A0AAE3ZQJ1"/>
<evidence type="ECO:0000256" key="1">
    <source>
        <dbReference type="SAM" id="MobiDB-lite"/>
    </source>
</evidence>
<name>A0AAE3ZQJ1_9ACTN</name>
<evidence type="ECO:0000313" key="4">
    <source>
        <dbReference type="Proteomes" id="UP001183629"/>
    </source>
</evidence>